<accession>A0AAN6U6Y6</accession>
<dbReference type="GeneID" id="87822974"/>
<proteinExistence type="predicted"/>
<dbReference type="Proteomes" id="UP001302602">
    <property type="component" value="Unassembled WGS sequence"/>
</dbReference>
<organism evidence="1 2">
    <name type="scientific">Parathielavia appendiculata</name>
    <dbReference type="NCBI Taxonomy" id="2587402"/>
    <lineage>
        <taxon>Eukaryota</taxon>
        <taxon>Fungi</taxon>
        <taxon>Dikarya</taxon>
        <taxon>Ascomycota</taxon>
        <taxon>Pezizomycotina</taxon>
        <taxon>Sordariomycetes</taxon>
        <taxon>Sordariomycetidae</taxon>
        <taxon>Sordariales</taxon>
        <taxon>Chaetomiaceae</taxon>
        <taxon>Parathielavia</taxon>
    </lineage>
</organism>
<evidence type="ECO:0000313" key="2">
    <source>
        <dbReference type="Proteomes" id="UP001302602"/>
    </source>
</evidence>
<protein>
    <submittedName>
        <fullName evidence="1">Uncharacterized protein</fullName>
    </submittedName>
</protein>
<reference evidence="1" key="1">
    <citation type="journal article" date="2023" name="Mol. Phylogenet. Evol.">
        <title>Genome-scale phylogeny and comparative genomics of the fungal order Sordariales.</title>
        <authorList>
            <person name="Hensen N."/>
            <person name="Bonometti L."/>
            <person name="Westerberg I."/>
            <person name="Brannstrom I.O."/>
            <person name="Guillou S."/>
            <person name="Cros-Aarteil S."/>
            <person name="Calhoun S."/>
            <person name="Haridas S."/>
            <person name="Kuo A."/>
            <person name="Mondo S."/>
            <person name="Pangilinan J."/>
            <person name="Riley R."/>
            <person name="LaButti K."/>
            <person name="Andreopoulos B."/>
            <person name="Lipzen A."/>
            <person name="Chen C."/>
            <person name="Yan M."/>
            <person name="Daum C."/>
            <person name="Ng V."/>
            <person name="Clum A."/>
            <person name="Steindorff A."/>
            <person name="Ohm R.A."/>
            <person name="Martin F."/>
            <person name="Silar P."/>
            <person name="Natvig D.O."/>
            <person name="Lalanne C."/>
            <person name="Gautier V."/>
            <person name="Ament-Velasquez S.L."/>
            <person name="Kruys A."/>
            <person name="Hutchinson M.I."/>
            <person name="Powell A.J."/>
            <person name="Barry K."/>
            <person name="Miller A.N."/>
            <person name="Grigoriev I.V."/>
            <person name="Debuchy R."/>
            <person name="Gladieux P."/>
            <person name="Hiltunen Thoren M."/>
            <person name="Johannesson H."/>
        </authorList>
    </citation>
    <scope>NUCLEOTIDE SEQUENCE</scope>
    <source>
        <strain evidence="1">CBS 731.68</strain>
    </source>
</reference>
<sequence length="134" mass="15167">MRWMVRGSADLDAVISGIGSLCCVMQVCKRVALRLGSRGTLVSEEEWRDSAVVWLDLCPRFIRGFSSGGPSRRTQLCHGGHDYRYYQVLTGGTRKCRPTFLTIFPVSFLCNSLFFCRGTSIMWGVKPYTKQHFS</sequence>
<keyword evidence="2" id="KW-1185">Reference proteome</keyword>
<evidence type="ECO:0000313" key="1">
    <source>
        <dbReference type="EMBL" id="KAK4127304.1"/>
    </source>
</evidence>
<dbReference type="AlphaFoldDB" id="A0AAN6U6Y6"/>
<dbReference type="RefSeq" id="XP_062651075.1">
    <property type="nucleotide sequence ID" value="XM_062786208.1"/>
</dbReference>
<comment type="caution">
    <text evidence="1">The sequence shown here is derived from an EMBL/GenBank/DDBJ whole genome shotgun (WGS) entry which is preliminary data.</text>
</comment>
<dbReference type="EMBL" id="MU853224">
    <property type="protein sequence ID" value="KAK4127304.1"/>
    <property type="molecule type" value="Genomic_DNA"/>
</dbReference>
<name>A0AAN6U6Y6_9PEZI</name>
<reference evidence="1" key="2">
    <citation type="submission" date="2023-05" db="EMBL/GenBank/DDBJ databases">
        <authorList>
            <consortium name="Lawrence Berkeley National Laboratory"/>
            <person name="Steindorff A."/>
            <person name="Hensen N."/>
            <person name="Bonometti L."/>
            <person name="Westerberg I."/>
            <person name="Brannstrom I.O."/>
            <person name="Guillou S."/>
            <person name="Cros-Aarteil S."/>
            <person name="Calhoun S."/>
            <person name="Haridas S."/>
            <person name="Kuo A."/>
            <person name="Mondo S."/>
            <person name="Pangilinan J."/>
            <person name="Riley R."/>
            <person name="Labutti K."/>
            <person name="Andreopoulos B."/>
            <person name="Lipzen A."/>
            <person name="Chen C."/>
            <person name="Yanf M."/>
            <person name="Daum C."/>
            <person name="Ng V."/>
            <person name="Clum A."/>
            <person name="Ohm R."/>
            <person name="Martin F."/>
            <person name="Silar P."/>
            <person name="Natvig D."/>
            <person name="Lalanne C."/>
            <person name="Gautier V."/>
            <person name="Ament-Velasquez S.L."/>
            <person name="Kruys A."/>
            <person name="Hutchinson M.I."/>
            <person name="Powell A.J."/>
            <person name="Barry K."/>
            <person name="Miller A.N."/>
            <person name="Grigoriev I.V."/>
            <person name="Debuchy R."/>
            <person name="Gladieux P."/>
            <person name="Thoren M.H."/>
            <person name="Johannesson H."/>
        </authorList>
    </citation>
    <scope>NUCLEOTIDE SEQUENCE</scope>
    <source>
        <strain evidence="1">CBS 731.68</strain>
    </source>
</reference>
<gene>
    <name evidence="1" type="ORF">N657DRAFT_204899</name>
</gene>